<reference evidence="2" key="2">
    <citation type="submission" date="2023-04" db="EMBL/GenBank/DDBJ databases">
        <authorList>
            <person name="Bruccoleri R.E."/>
            <person name="Oakeley E.J."/>
            <person name="Faust A.-M."/>
            <person name="Dessus-Babus S."/>
            <person name="Altorfer M."/>
            <person name="Burckhardt D."/>
            <person name="Oertli M."/>
            <person name="Naumann U."/>
            <person name="Petersen F."/>
            <person name="Wong J."/>
        </authorList>
    </citation>
    <scope>NUCLEOTIDE SEQUENCE</scope>
    <source>
        <strain evidence="2">GSM-AAB239-AS_SAM_17_03QT</strain>
        <tissue evidence="2">Leaf</tissue>
    </source>
</reference>
<organism evidence="2 3">
    <name type="scientific">Iris pallida</name>
    <name type="common">Sweet iris</name>
    <dbReference type="NCBI Taxonomy" id="29817"/>
    <lineage>
        <taxon>Eukaryota</taxon>
        <taxon>Viridiplantae</taxon>
        <taxon>Streptophyta</taxon>
        <taxon>Embryophyta</taxon>
        <taxon>Tracheophyta</taxon>
        <taxon>Spermatophyta</taxon>
        <taxon>Magnoliopsida</taxon>
        <taxon>Liliopsida</taxon>
        <taxon>Asparagales</taxon>
        <taxon>Iridaceae</taxon>
        <taxon>Iridoideae</taxon>
        <taxon>Irideae</taxon>
        <taxon>Iris</taxon>
    </lineage>
</organism>
<gene>
    <name evidence="2" type="ORF">M6B38_332740</name>
</gene>
<dbReference type="Proteomes" id="UP001140949">
    <property type="component" value="Unassembled WGS sequence"/>
</dbReference>
<evidence type="ECO:0000256" key="1">
    <source>
        <dbReference type="SAM" id="MobiDB-lite"/>
    </source>
</evidence>
<dbReference type="AlphaFoldDB" id="A0AAX6H1H8"/>
<name>A0AAX6H1H8_IRIPA</name>
<reference evidence="2" key="1">
    <citation type="journal article" date="2023" name="GigaByte">
        <title>Genome assembly of the bearded iris, Iris pallida Lam.</title>
        <authorList>
            <person name="Bruccoleri R.E."/>
            <person name="Oakeley E.J."/>
            <person name="Faust A.M.E."/>
            <person name="Altorfer M."/>
            <person name="Dessus-Babus S."/>
            <person name="Burckhardt D."/>
            <person name="Oertli M."/>
            <person name="Naumann U."/>
            <person name="Petersen F."/>
            <person name="Wong J."/>
        </authorList>
    </citation>
    <scope>NUCLEOTIDE SEQUENCE</scope>
    <source>
        <strain evidence="2">GSM-AAB239-AS_SAM_17_03QT</strain>
    </source>
</reference>
<evidence type="ECO:0000313" key="2">
    <source>
        <dbReference type="EMBL" id="KAJ6834879.1"/>
    </source>
</evidence>
<feature type="compositionally biased region" description="Polar residues" evidence="1">
    <location>
        <begin position="221"/>
        <end position="231"/>
    </location>
</feature>
<evidence type="ECO:0000313" key="3">
    <source>
        <dbReference type="Proteomes" id="UP001140949"/>
    </source>
</evidence>
<sequence>MIRRAIKCNGKDAVTNFDPSIYTVNEPNFLPSHNDHNLDLCLGSSGSKRSTFDQMDEEGSVGMDQRVPMVFEQDRRAENRITRAKFGDKLKLPEEEGRFSFPHGQDLQGGSDKNGPVELLNHNPFVQAQIPQNELYKYLHHRIAEVPPMSQFMQQQQQLFSPFGYHQFPSSSEGAARTRGAGLSLAISGEHNQQQEQRQTEWPGGGGGTSMAPPRLFADTTAASSGFSPQQVKAAPRWLQMTGFRP</sequence>
<proteinExistence type="predicted"/>
<comment type="caution">
    <text evidence="2">The sequence shown here is derived from an EMBL/GenBank/DDBJ whole genome shotgun (WGS) entry which is preliminary data.</text>
</comment>
<feature type="region of interest" description="Disordered" evidence="1">
    <location>
        <begin position="189"/>
        <end position="236"/>
    </location>
</feature>
<keyword evidence="3" id="KW-1185">Reference proteome</keyword>
<protein>
    <submittedName>
        <fullName evidence="2">Floral homeotic protein APETALA 2</fullName>
    </submittedName>
</protein>
<accession>A0AAX6H1H8</accession>
<dbReference type="EMBL" id="JANAVB010013708">
    <property type="protein sequence ID" value="KAJ6834879.1"/>
    <property type="molecule type" value="Genomic_DNA"/>
</dbReference>